<comment type="caution">
    <text evidence="2">The sequence shown here is derived from an EMBL/GenBank/DDBJ whole genome shotgun (WGS) entry which is preliminary data.</text>
</comment>
<dbReference type="Proteomes" id="UP001172673">
    <property type="component" value="Unassembled WGS sequence"/>
</dbReference>
<dbReference type="CDD" id="cd02231">
    <property type="entry name" value="cupin_BLL6423-like"/>
    <property type="match status" value="1"/>
</dbReference>
<accession>A0AA38X6R6</accession>
<evidence type="ECO:0000313" key="2">
    <source>
        <dbReference type="EMBL" id="KAJ9607882.1"/>
    </source>
</evidence>
<dbReference type="PANTHER" id="PTHR36156:SF3">
    <property type="entry name" value="CUPIN 2 CONSERVED BARREL DOMAIN-CONTAINING PROTEIN"/>
    <property type="match status" value="1"/>
</dbReference>
<reference evidence="2" key="1">
    <citation type="submission" date="2022-10" db="EMBL/GenBank/DDBJ databases">
        <title>Culturing micro-colonial fungi from biological soil crusts in the Mojave desert and describing Neophaeococcomyces mojavensis, and introducing the new genera and species Taxawa tesnikishii.</title>
        <authorList>
            <person name="Kurbessoian T."/>
            <person name="Stajich J.E."/>
        </authorList>
    </citation>
    <scope>NUCLEOTIDE SEQUENCE</scope>
    <source>
        <strain evidence="2">TK_41</strain>
    </source>
</reference>
<name>A0AA38X6R6_9EURO</name>
<keyword evidence="3" id="KW-1185">Reference proteome</keyword>
<proteinExistence type="predicted"/>
<dbReference type="Pfam" id="PF07883">
    <property type="entry name" value="Cupin_2"/>
    <property type="match status" value="1"/>
</dbReference>
<sequence>MPTENVSTNGHLYVASGLRAITRHITIHDEKGTSKFLPSAPPMHYFDRGRGYVLSRVYSFPSIPVALPKDHDLTAYLSKDGDTHPSSFTNGNTNVLEGGVNFIVVDMDPGSSTPLHRTVSVDLVVVIEGRLGLWLESGEAIQMGPGDMVVQRGTMHKWANLSDTESVRFLGVVTYTERIQIGGKPIERYYDE</sequence>
<dbReference type="PANTHER" id="PTHR36156">
    <property type="entry name" value="SLR2101 PROTEIN"/>
    <property type="match status" value="1"/>
</dbReference>
<dbReference type="Gene3D" id="2.60.120.10">
    <property type="entry name" value="Jelly Rolls"/>
    <property type="match status" value="1"/>
</dbReference>
<dbReference type="AlphaFoldDB" id="A0AA38X6R6"/>
<organism evidence="2 3">
    <name type="scientific">Cladophialophora chaetospira</name>
    <dbReference type="NCBI Taxonomy" id="386627"/>
    <lineage>
        <taxon>Eukaryota</taxon>
        <taxon>Fungi</taxon>
        <taxon>Dikarya</taxon>
        <taxon>Ascomycota</taxon>
        <taxon>Pezizomycotina</taxon>
        <taxon>Eurotiomycetes</taxon>
        <taxon>Chaetothyriomycetidae</taxon>
        <taxon>Chaetothyriales</taxon>
        <taxon>Herpotrichiellaceae</taxon>
        <taxon>Cladophialophora</taxon>
    </lineage>
</organism>
<dbReference type="InterPro" id="IPR013096">
    <property type="entry name" value="Cupin_2"/>
</dbReference>
<dbReference type="SUPFAM" id="SSF51182">
    <property type="entry name" value="RmlC-like cupins"/>
    <property type="match status" value="1"/>
</dbReference>
<feature type="domain" description="Cupin type-2" evidence="1">
    <location>
        <begin position="104"/>
        <end position="172"/>
    </location>
</feature>
<evidence type="ECO:0000313" key="3">
    <source>
        <dbReference type="Proteomes" id="UP001172673"/>
    </source>
</evidence>
<evidence type="ECO:0000259" key="1">
    <source>
        <dbReference type="Pfam" id="PF07883"/>
    </source>
</evidence>
<dbReference type="InterPro" id="IPR014710">
    <property type="entry name" value="RmlC-like_jellyroll"/>
</dbReference>
<dbReference type="InterPro" id="IPR047142">
    <property type="entry name" value="OryJ/VirC-like"/>
</dbReference>
<dbReference type="InterPro" id="IPR011051">
    <property type="entry name" value="RmlC_Cupin_sf"/>
</dbReference>
<dbReference type="EMBL" id="JAPDRK010000011">
    <property type="protein sequence ID" value="KAJ9607882.1"/>
    <property type="molecule type" value="Genomic_DNA"/>
</dbReference>
<gene>
    <name evidence="2" type="ORF">H2200_007961</name>
</gene>
<protein>
    <recommendedName>
        <fullName evidence="1">Cupin type-2 domain-containing protein</fullName>
    </recommendedName>
</protein>